<evidence type="ECO:0000313" key="2">
    <source>
        <dbReference type="Proteomes" id="UP000033400"/>
    </source>
</evidence>
<accession>A0A0F4V8W3</accession>
<dbReference type="Gene3D" id="3.40.1440.10">
    <property type="entry name" value="GIY-YIG endonuclease"/>
    <property type="match status" value="1"/>
</dbReference>
<dbReference type="AlphaFoldDB" id="A0A0F4V8W3"/>
<organism evidence="1 2">
    <name type="scientific">Pseudomonas fluorescens</name>
    <dbReference type="NCBI Taxonomy" id="294"/>
    <lineage>
        <taxon>Bacteria</taxon>
        <taxon>Pseudomonadati</taxon>
        <taxon>Pseudomonadota</taxon>
        <taxon>Gammaproteobacteria</taxon>
        <taxon>Pseudomonadales</taxon>
        <taxon>Pseudomonadaceae</taxon>
        <taxon>Pseudomonas</taxon>
    </lineage>
</organism>
<dbReference type="EMBL" id="LACH01000039">
    <property type="protein sequence ID" value="KJZ64397.1"/>
    <property type="molecule type" value="Genomic_DNA"/>
</dbReference>
<gene>
    <name evidence="1" type="ORF">VD17_18195</name>
</gene>
<dbReference type="CDD" id="cd10446">
    <property type="entry name" value="GIY-YIG_unchar_1"/>
    <property type="match status" value="1"/>
</dbReference>
<proteinExistence type="predicted"/>
<dbReference type="Proteomes" id="UP000033400">
    <property type="component" value="Unassembled WGS sequence"/>
</dbReference>
<reference evidence="1 2" key="1">
    <citation type="submission" date="2015-03" db="EMBL/GenBank/DDBJ databases">
        <title>Comparative genomics of Pseudomonas insights into diversity of traits involved in vanlence and defense.</title>
        <authorList>
            <person name="Qin Y."/>
        </authorList>
    </citation>
    <scope>NUCLEOTIDE SEQUENCE [LARGE SCALE GENOMIC DNA]</scope>
    <source>
        <strain evidence="1 2">H24</strain>
    </source>
</reference>
<name>A0A0F4V8W3_PSEFL</name>
<dbReference type="InterPro" id="IPR035901">
    <property type="entry name" value="GIY-YIG_endonuc_sf"/>
</dbReference>
<dbReference type="PATRIC" id="fig|294.133.peg.3264"/>
<dbReference type="RefSeq" id="WP_046054979.1">
    <property type="nucleotide sequence ID" value="NZ_LACH01000039.1"/>
</dbReference>
<sequence length="273" mass="31287">MLLFDLLKMWEPTFTPTTAKVHLARHNGEEHPLDVFLEGRFDRWQSWQANQNFKKEFVVSLIQAGRPNSWLFAGLFRKVSCTKHSTPRKHYIYELQRIDAAEEWVGRLYLTSAYKKRHSYPLGTTMAADLVVRELLPKRLSVGDFPGYKAVNLTKEHLDIVVRHDVKSWRAALANVKGVYLITDSATGKLYVGKADGEEGIWGRWRTYAATGHGGNVALKKEFGIEASPDRKYDLRFSILEIADIHAMKSEISARESHWKAVLLTRINGYNLN</sequence>
<dbReference type="SUPFAM" id="SSF82771">
    <property type="entry name" value="GIY-YIG endonuclease"/>
    <property type="match status" value="1"/>
</dbReference>
<comment type="caution">
    <text evidence="1">The sequence shown here is derived from an EMBL/GenBank/DDBJ whole genome shotgun (WGS) entry which is preliminary data.</text>
</comment>
<evidence type="ECO:0000313" key="1">
    <source>
        <dbReference type="EMBL" id="KJZ64397.1"/>
    </source>
</evidence>
<protein>
    <submittedName>
        <fullName evidence="1">Uncharacterized protein</fullName>
    </submittedName>
</protein>
<dbReference type="OrthoDB" id="89044at2"/>